<evidence type="ECO:0000256" key="2">
    <source>
        <dbReference type="ARBA" id="ARBA00023326"/>
    </source>
</evidence>
<name>A0ABY8WBJ8_9ACTN</name>
<evidence type="ECO:0000256" key="1">
    <source>
        <dbReference type="ARBA" id="ARBA00023295"/>
    </source>
</evidence>
<gene>
    <name evidence="6" type="ORF">ACTOB_006909</name>
</gene>
<keyword evidence="1" id="KW-0326">Glycosidase</keyword>
<dbReference type="InterPro" id="IPR003961">
    <property type="entry name" value="FN3_dom"/>
</dbReference>
<dbReference type="PROSITE" id="PS50853">
    <property type="entry name" value="FN3"/>
    <property type="match status" value="1"/>
</dbReference>
<dbReference type="SMART" id="SM00060">
    <property type="entry name" value="FN3"/>
    <property type="match status" value="1"/>
</dbReference>
<dbReference type="Proteomes" id="UP001240150">
    <property type="component" value="Chromosome"/>
</dbReference>
<dbReference type="InterPro" id="IPR036116">
    <property type="entry name" value="FN3_sf"/>
</dbReference>
<keyword evidence="4" id="KW-0732">Signal</keyword>
<feature type="signal peptide" evidence="4">
    <location>
        <begin position="1"/>
        <end position="22"/>
    </location>
</feature>
<sequence>MLGIRKAAAVVLPMLAAPLLLAACATTGAVQAEPSPSATSPWLWMTAGSVAPSPATSFTPRARPAAATLSPTVAPPAGPTPSRSPSCGTAGFKGGAVDGMTVTPGSTSAVVTWFNPGGDDLVDYRITAVSQHLVVGAQPETPGWTTVTPSGCGWMTATVTGLTPGTPYVFSADLVRSRKGMDGTWTRTVARSGVVSTT</sequence>
<keyword evidence="2" id="KW-0119">Carbohydrate metabolism</keyword>
<dbReference type="Pfam" id="PF00041">
    <property type="entry name" value="fn3"/>
    <property type="match status" value="1"/>
</dbReference>
<dbReference type="SUPFAM" id="SSF49265">
    <property type="entry name" value="Fibronectin type III"/>
    <property type="match status" value="1"/>
</dbReference>
<proteinExistence type="predicted"/>
<dbReference type="Gene3D" id="2.60.40.10">
    <property type="entry name" value="Immunoglobulins"/>
    <property type="match status" value="1"/>
</dbReference>
<dbReference type="RefSeq" id="WP_284916098.1">
    <property type="nucleotide sequence ID" value="NZ_CP126980.1"/>
</dbReference>
<evidence type="ECO:0000313" key="7">
    <source>
        <dbReference type="Proteomes" id="UP001240150"/>
    </source>
</evidence>
<dbReference type="CDD" id="cd00063">
    <property type="entry name" value="FN3"/>
    <property type="match status" value="1"/>
</dbReference>
<evidence type="ECO:0000313" key="6">
    <source>
        <dbReference type="EMBL" id="WIM94852.1"/>
    </source>
</evidence>
<keyword evidence="2" id="KW-0624">Polysaccharide degradation</keyword>
<feature type="region of interest" description="Disordered" evidence="3">
    <location>
        <begin position="53"/>
        <end position="91"/>
    </location>
</feature>
<organism evidence="6 7">
    <name type="scientific">Actinoplanes oblitus</name>
    <dbReference type="NCBI Taxonomy" id="3040509"/>
    <lineage>
        <taxon>Bacteria</taxon>
        <taxon>Bacillati</taxon>
        <taxon>Actinomycetota</taxon>
        <taxon>Actinomycetes</taxon>
        <taxon>Micromonosporales</taxon>
        <taxon>Micromonosporaceae</taxon>
        <taxon>Actinoplanes</taxon>
    </lineage>
</organism>
<keyword evidence="7" id="KW-1185">Reference proteome</keyword>
<keyword evidence="1" id="KW-0378">Hydrolase</keyword>
<evidence type="ECO:0000256" key="4">
    <source>
        <dbReference type="SAM" id="SignalP"/>
    </source>
</evidence>
<evidence type="ECO:0000259" key="5">
    <source>
        <dbReference type="PROSITE" id="PS50853"/>
    </source>
</evidence>
<dbReference type="InterPro" id="IPR013783">
    <property type="entry name" value="Ig-like_fold"/>
</dbReference>
<dbReference type="PROSITE" id="PS51257">
    <property type="entry name" value="PROKAR_LIPOPROTEIN"/>
    <property type="match status" value="1"/>
</dbReference>
<feature type="chain" id="PRO_5046801839" evidence="4">
    <location>
        <begin position="23"/>
        <end position="198"/>
    </location>
</feature>
<dbReference type="EMBL" id="CP126980">
    <property type="protein sequence ID" value="WIM94852.1"/>
    <property type="molecule type" value="Genomic_DNA"/>
</dbReference>
<reference evidence="6 7" key="1">
    <citation type="submission" date="2023-06" db="EMBL/GenBank/DDBJ databases">
        <authorList>
            <person name="Yushchuk O."/>
            <person name="Binda E."/>
            <person name="Ruckert-Reed C."/>
            <person name="Fedorenko V."/>
            <person name="Kalinowski J."/>
            <person name="Marinelli F."/>
        </authorList>
    </citation>
    <scope>NUCLEOTIDE SEQUENCE [LARGE SCALE GENOMIC DNA]</scope>
    <source>
        <strain evidence="6 7">NRRL 3884</strain>
    </source>
</reference>
<evidence type="ECO:0000256" key="3">
    <source>
        <dbReference type="SAM" id="MobiDB-lite"/>
    </source>
</evidence>
<accession>A0ABY8WBJ8</accession>
<feature type="domain" description="Fibronectin type-III" evidence="5">
    <location>
        <begin position="93"/>
        <end position="198"/>
    </location>
</feature>
<protein>
    <submittedName>
        <fullName evidence="6">Fibronectin type III domain-containing protein</fullName>
    </submittedName>
</protein>